<dbReference type="Pfam" id="PF01636">
    <property type="entry name" value="APH"/>
    <property type="match status" value="1"/>
</dbReference>
<evidence type="ECO:0000313" key="3">
    <source>
        <dbReference type="Proteomes" id="UP000256486"/>
    </source>
</evidence>
<organism evidence="2 3">
    <name type="scientific">Subtercola boreus</name>
    <dbReference type="NCBI Taxonomy" id="120213"/>
    <lineage>
        <taxon>Bacteria</taxon>
        <taxon>Bacillati</taxon>
        <taxon>Actinomycetota</taxon>
        <taxon>Actinomycetes</taxon>
        <taxon>Micrococcales</taxon>
        <taxon>Microbacteriaceae</taxon>
        <taxon>Subtercola</taxon>
    </lineage>
</organism>
<comment type="caution">
    <text evidence="2">The sequence shown here is derived from an EMBL/GenBank/DDBJ whole genome shotgun (WGS) entry which is preliminary data.</text>
</comment>
<proteinExistence type="predicted"/>
<dbReference type="Gene3D" id="3.90.1200.10">
    <property type="match status" value="1"/>
</dbReference>
<dbReference type="Proteomes" id="UP000256486">
    <property type="component" value="Unassembled WGS sequence"/>
</dbReference>
<gene>
    <name evidence="2" type="ORF">B7R54_04260</name>
</gene>
<dbReference type="AlphaFoldDB" id="A0A3E0VF15"/>
<feature type="domain" description="Aminoglycoside phosphotransferase" evidence="1">
    <location>
        <begin position="46"/>
        <end position="267"/>
    </location>
</feature>
<dbReference type="RefSeq" id="WP_116413929.1">
    <property type="nucleotide sequence ID" value="NZ_NBWZ01000001.1"/>
</dbReference>
<sequence>MTTTPDGTEVVASRAEALQLPSPPLLIVDSVTQFLDDNALGDGPIDWQRIGDGQSNITYRIDRGAETFILRRGPRPPLPRSTHDMLREARIQHLVGERGIPVPRILASTGDESILGVPFYVMSFLDGEVITDEIPVMLDTLEQRRATSVAIVESLVALHSVDVTTGPLAAFGRPDGYLARQVERFASLWGVTSKRTLPAVAELGDWLRGTVPDSQRASVVHGDYRAGNLMFASRAPAEVTAILDWEMATLGDPLADLGYLTATYAEPGVEPTPLELTPVTREAGYLRRDEIAALYEQRMKVDLGDLRWYQALALWKAAIFCEAMYTRWLDGERPGDTFGPTLETGVPRLLEGAREFAGIGSSRTS</sequence>
<protein>
    <submittedName>
        <fullName evidence="2">Phosphotransferase family protein</fullName>
    </submittedName>
</protein>
<dbReference type="InterPro" id="IPR011009">
    <property type="entry name" value="Kinase-like_dom_sf"/>
</dbReference>
<dbReference type="Gene3D" id="3.30.200.20">
    <property type="entry name" value="Phosphorylase Kinase, domain 1"/>
    <property type="match status" value="1"/>
</dbReference>
<accession>A0A3E0VF15</accession>
<dbReference type="PANTHER" id="PTHR47829:SF1">
    <property type="entry name" value="HAD FAMILY PHOSPHATASE"/>
    <property type="match status" value="1"/>
</dbReference>
<dbReference type="InterPro" id="IPR052898">
    <property type="entry name" value="ACAD10-like"/>
</dbReference>
<dbReference type="SUPFAM" id="SSF56112">
    <property type="entry name" value="Protein kinase-like (PK-like)"/>
    <property type="match status" value="1"/>
</dbReference>
<keyword evidence="3" id="KW-1185">Reference proteome</keyword>
<evidence type="ECO:0000259" key="1">
    <source>
        <dbReference type="Pfam" id="PF01636"/>
    </source>
</evidence>
<dbReference type="OrthoDB" id="3806873at2"/>
<dbReference type="EMBL" id="NBWZ01000001">
    <property type="protein sequence ID" value="RFA08524.1"/>
    <property type="molecule type" value="Genomic_DNA"/>
</dbReference>
<keyword evidence="2" id="KW-0808">Transferase</keyword>
<dbReference type="InterPro" id="IPR002575">
    <property type="entry name" value="Aminoglycoside_PTrfase"/>
</dbReference>
<dbReference type="PANTHER" id="PTHR47829">
    <property type="entry name" value="HYDROLASE, PUTATIVE (AFU_ORTHOLOGUE AFUA_1G12880)-RELATED"/>
    <property type="match status" value="1"/>
</dbReference>
<name>A0A3E0VF15_9MICO</name>
<evidence type="ECO:0000313" key="2">
    <source>
        <dbReference type="EMBL" id="RFA08524.1"/>
    </source>
</evidence>
<dbReference type="InterPro" id="IPR041726">
    <property type="entry name" value="ACAD10_11_N"/>
</dbReference>
<dbReference type="CDD" id="cd05154">
    <property type="entry name" value="ACAD10_11_N-like"/>
    <property type="match status" value="1"/>
</dbReference>
<dbReference type="GO" id="GO:0016740">
    <property type="term" value="F:transferase activity"/>
    <property type="evidence" value="ECO:0007669"/>
    <property type="project" value="UniProtKB-KW"/>
</dbReference>
<reference evidence="2 3" key="1">
    <citation type="submission" date="2017-04" db="EMBL/GenBank/DDBJ databases">
        <title>Comparative genome analysis of Subtercola boreus.</title>
        <authorList>
            <person name="Cho Y.-J."/>
            <person name="Cho A."/>
            <person name="Kim O.-S."/>
            <person name="Lee J.-I."/>
        </authorList>
    </citation>
    <scope>NUCLEOTIDE SEQUENCE [LARGE SCALE GENOMIC DNA]</scope>
    <source>
        <strain evidence="2 3">K300</strain>
    </source>
</reference>